<feature type="domain" description="Methyltransferase small" evidence="5">
    <location>
        <begin position="218"/>
        <end position="387"/>
    </location>
</feature>
<evidence type="ECO:0000256" key="4">
    <source>
        <dbReference type="ARBA" id="ARBA00022679"/>
    </source>
</evidence>
<dbReference type="SUPFAM" id="SSF53335">
    <property type="entry name" value="S-adenosyl-L-methionine-dependent methyltransferases"/>
    <property type="match status" value="1"/>
</dbReference>
<dbReference type="CDD" id="cd02440">
    <property type="entry name" value="AdoMet_MTases"/>
    <property type="match status" value="1"/>
</dbReference>
<dbReference type="GO" id="GO:0006364">
    <property type="term" value="P:rRNA processing"/>
    <property type="evidence" value="ECO:0007669"/>
    <property type="project" value="UniProtKB-KW"/>
</dbReference>
<evidence type="ECO:0000313" key="7">
    <source>
        <dbReference type="EMBL" id="UYV95778.1"/>
    </source>
</evidence>
<dbReference type="RefSeq" id="WP_021470674.1">
    <property type="nucleotide sequence ID" value="NZ_BDMH01000012.1"/>
</dbReference>
<dbReference type="Proteomes" id="UP001163293">
    <property type="component" value="Chromosome"/>
</dbReference>
<accession>A0AAX3ECQ0</accession>
<keyword evidence="4" id="KW-0808">Transferase</keyword>
<dbReference type="AlphaFoldDB" id="A0AAX3ECQ0"/>
<dbReference type="InterPro" id="IPR002052">
    <property type="entry name" value="DNA_methylase_N6_adenine_CS"/>
</dbReference>
<keyword evidence="3 7" id="KW-0489">Methyltransferase</keyword>
<evidence type="ECO:0000256" key="1">
    <source>
        <dbReference type="ARBA" id="ARBA00022490"/>
    </source>
</evidence>
<dbReference type="InterPro" id="IPR046977">
    <property type="entry name" value="RsmC/RlmG"/>
</dbReference>
<keyword evidence="8" id="KW-1185">Reference proteome</keyword>
<proteinExistence type="predicted"/>
<dbReference type="PANTHER" id="PTHR47816:SF5">
    <property type="entry name" value="RIBOSOMAL RNA LARGE SUBUNIT METHYLTRANSFERASE G"/>
    <property type="match status" value="1"/>
</dbReference>
<dbReference type="InterPro" id="IPR007848">
    <property type="entry name" value="Small_mtfrase_dom"/>
</dbReference>
<dbReference type="GO" id="GO:0008170">
    <property type="term" value="F:N-methyltransferase activity"/>
    <property type="evidence" value="ECO:0007669"/>
    <property type="project" value="UniProtKB-ARBA"/>
</dbReference>
<reference evidence="7" key="1">
    <citation type="submission" date="2022-07" db="EMBL/GenBank/DDBJ databases">
        <authorList>
            <person name="Wu T."/>
        </authorList>
    </citation>
    <scope>NUCLEOTIDE SEQUENCE</scope>
    <source>
        <strain evidence="7">SD-1</strain>
    </source>
</reference>
<dbReference type="PROSITE" id="PS00092">
    <property type="entry name" value="N6_MTASE"/>
    <property type="match status" value="1"/>
</dbReference>
<dbReference type="Pfam" id="PF26049">
    <property type="entry name" value="RLMG_N"/>
    <property type="match status" value="1"/>
</dbReference>
<evidence type="ECO:0000259" key="5">
    <source>
        <dbReference type="Pfam" id="PF05175"/>
    </source>
</evidence>
<evidence type="ECO:0000313" key="8">
    <source>
        <dbReference type="Proteomes" id="UP001163293"/>
    </source>
</evidence>
<feature type="domain" description="RlmG N-terminal" evidence="6">
    <location>
        <begin position="16"/>
        <end position="196"/>
    </location>
</feature>
<dbReference type="Pfam" id="PF05175">
    <property type="entry name" value="MTS"/>
    <property type="match status" value="1"/>
</dbReference>
<dbReference type="GO" id="GO:0032259">
    <property type="term" value="P:methylation"/>
    <property type="evidence" value="ECO:0007669"/>
    <property type="project" value="UniProtKB-KW"/>
</dbReference>
<evidence type="ECO:0000256" key="3">
    <source>
        <dbReference type="ARBA" id="ARBA00022603"/>
    </source>
</evidence>
<sequence length="392" mass="41277">MGKDVAVADLEALFSSLGRFPDVEAPNLLAYDATDRLLLDHAAEFVGEGIDVAVIGDRYGALALGAVETLDAVATLGTVAGPGVGHVSVHQDLYTGRVALERNAAAAGLEGRYETFELVPELFAGVGLVLLQLPKSLAELEEIVDAVARHAAKDAVLLAGGRVKHMSLSMNAVLEKYFSSVQPQLARRKSRVLLATDPKPPAGPAPYPVTQHLPELGIDVCAHGAAFSGARLDIGTRYLLTFLDKMPEAARVVDLGCGTGILATMYARKHPVARVRATDQSAAAVASARGTVEANAVGGQVTVIHDDAMSTFEPASADLILLNPPFHLGTSVHAGAALKMFEAAARVLARGGELWTVYNSHLQYRAALERLIGDTVVVGRNPKFTVTRSVRG</sequence>
<evidence type="ECO:0000259" key="6">
    <source>
        <dbReference type="Pfam" id="PF26049"/>
    </source>
</evidence>
<gene>
    <name evidence="7" type="ORF">NL394_11740</name>
</gene>
<evidence type="ECO:0000256" key="2">
    <source>
        <dbReference type="ARBA" id="ARBA00022552"/>
    </source>
</evidence>
<dbReference type="InterPro" id="IPR058679">
    <property type="entry name" value="RlmG_N"/>
</dbReference>
<dbReference type="Gene3D" id="3.40.50.150">
    <property type="entry name" value="Vaccinia Virus protein VP39"/>
    <property type="match status" value="2"/>
</dbReference>
<dbReference type="InterPro" id="IPR029063">
    <property type="entry name" value="SAM-dependent_MTases_sf"/>
</dbReference>
<dbReference type="GO" id="GO:0003676">
    <property type="term" value="F:nucleic acid binding"/>
    <property type="evidence" value="ECO:0007669"/>
    <property type="project" value="InterPro"/>
</dbReference>
<organism evidence="7 8">
    <name type="scientific">Paenarthrobacter ureafaciens</name>
    <dbReference type="NCBI Taxonomy" id="37931"/>
    <lineage>
        <taxon>Bacteria</taxon>
        <taxon>Bacillati</taxon>
        <taxon>Actinomycetota</taxon>
        <taxon>Actinomycetes</taxon>
        <taxon>Micrococcales</taxon>
        <taxon>Micrococcaceae</taxon>
        <taxon>Paenarthrobacter</taxon>
    </lineage>
</organism>
<protein>
    <submittedName>
        <fullName evidence="7">Methyltransferase</fullName>
    </submittedName>
</protein>
<dbReference type="EMBL" id="CP101185">
    <property type="protein sequence ID" value="UYV95778.1"/>
    <property type="molecule type" value="Genomic_DNA"/>
</dbReference>
<dbReference type="PANTHER" id="PTHR47816">
    <property type="entry name" value="RIBOSOMAL RNA SMALL SUBUNIT METHYLTRANSFERASE C"/>
    <property type="match status" value="1"/>
</dbReference>
<keyword evidence="2" id="KW-0698">rRNA processing</keyword>
<name>A0AAX3ECQ0_PAEUR</name>
<dbReference type="GO" id="GO:0008757">
    <property type="term" value="F:S-adenosylmethionine-dependent methyltransferase activity"/>
    <property type="evidence" value="ECO:0007669"/>
    <property type="project" value="InterPro"/>
</dbReference>
<keyword evidence="1" id="KW-0963">Cytoplasm</keyword>